<evidence type="ECO:0000313" key="3">
    <source>
        <dbReference type="Proteomes" id="UP000503004"/>
    </source>
</evidence>
<keyword evidence="1" id="KW-1133">Transmembrane helix</keyword>
<dbReference type="KEGG" id="metu:GNH96_01205"/>
<protein>
    <submittedName>
        <fullName evidence="2">Uncharacterized protein</fullName>
    </submittedName>
</protein>
<dbReference type="Proteomes" id="UP000503004">
    <property type="component" value="Chromosome"/>
</dbReference>
<sequence>MSEDTHGMREITMSLSVRLDIGLWFYSGFLLGAIVAGLRFARVFSPAAAAAYNKNPEEP</sequence>
<dbReference type="RefSeq" id="WP_169601545.1">
    <property type="nucleotide sequence ID" value="NZ_CP046565.1"/>
</dbReference>
<evidence type="ECO:0000256" key="1">
    <source>
        <dbReference type="SAM" id="Phobius"/>
    </source>
</evidence>
<keyword evidence="3" id="KW-1185">Reference proteome</keyword>
<dbReference type="EMBL" id="CP046565">
    <property type="protein sequence ID" value="QJD28722.1"/>
    <property type="molecule type" value="Genomic_DNA"/>
</dbReference>
<reference evidence="3" key="1">
    <citation type="submission" date="2019-12" db="EMBL/GenBank/DDBJ databases">
        <authorList>
            <person name="Awala S.I."/>
            <person name="Rhee S.K."/>
        </authorList>
    </citation>
    <scope>NUCLEOTIDE SEQUENCE [LARGE SCALE GENOMIC DNA]</scope>
    <source>
        <strain evidence="3">IM1</strain>
    </source>
</reference>
<name>A0A858Q4F9_9GAMM</name>
<keyword evidence="1" id="KW-0472">Membrane</keyword>
<feature type="transmembrane region" description="Helical" evidence="1">
    <location>
        <begin position="21"/>
        <end position="41"/>
    </location>
</feature>
<accession>A0A858Q4F9</accession>
<proteinExistence type="predicted"/>
<dbReference type="AlphaFoldDB" id="A0A858Q4F9"/>
<gene>
    <name evidence="2" type="ORF">GNH96_01205</name>
</gene>
<evidence type="ECO:0000313" key="2">
    <source>
        <dbReference type="EMBL" id="QJD28722.1"/>
    </source>
</evidence>
<keyword evidence="1" id="KW-0812">Transmembrane</keyword>
<organism evidence="2 3">
    <name type="scientific">Methylococcus geothermalis</name>
    <dbReference type="NCBI Taxonomy" id="2681310"/>
    <lineage>
        <taxon>Bacteria</taxon>
        <taxon>Pseudomonadati</taxon>
        <taxon>Pseudomonadota</taxon>
        <taxon>Gammaproteobacteria</taxon>
        <taxon>Methylococcales</taxon>
        <taxon>Methylococcaceae</taxon>
        <taxon>Methylococcus</taxon>
    </lineage>
</organism>